<dbReference type="AlphaFoldDB" id="A0A1U9YW78"/>
<evidence type="ECO:0000256" key="6">
    <source>
        <dbReference type="ARBA" id="ARBA00022723"/>
    </source>
</evidence>
<dbReference type="EC" id="3.1.3.25" evidence="4 10"/>
<evidence type="ECO:0000256" key="3">
    <source>
        <dbReference type="ARBA" id="ARBA00009759"/>
    </source>
</evidence>
<name>A0A1U9YW78_9HYPH</name>
<dbReference type="Proteomes" id="UP000191135">
    <property type="component" value="Chromosome"/>
</dbReference>
<dbReference type="PROSITE" id="PS00629">
    <property type="entry name" value="IMP_1"/>
    <property type="match status" value="1"/>
</dbReference>
<keyword evidence="12" id="KW-1185">Reference proteome</keyword>
<evidence type="ECO:0000256" key="10">
    <source>
        <dbReference type="RuleBase" id="RU364068"/>
    </source>
</evidence>
<feature type="binding site" evidence="9">
    <location>
        <position position="92"/>
    </location>
    <ligand>
        <name>Mg(2+)</name>
        <dbReference type="ChEBI" id="CHEBI:18420"/>
        <label>1</label>
        <note>catalytic</note>
    </ligand>
</feature>
<dbReference type="GO" id="GO:0008934">
    <property type="term" value="F:inositol monophosphate 1-phosphatase activity"/>
    <property type="evidence" value="ECO:0007669"/>
    <property type="project" value="InterPro"/>
</dbReference>
<keyword evidence="7 10" id="KW-0378">Hydrolase</keyword>
<sequence>MTSLSEHDIEARYAFARALAESAGARALEIQRRKDAISVANKGLQDFVTNADRECEALIRAAIARDFPDDGFVGEETGRTGGDGPIWVIDPIDGTNNYMRRLPDWGVSIALVADGEIMLGAIFDATTQTVFHARRGHGAFNGDNRLAASTIDDPQTALALTGHSRRTAIDPYLDLLLKLHEHGFDHRRIGAAALGLLRVAEGKAELYYEAHLNCWDVLAGILIAEEAGAIVERPALSDLLRQGGPVRACGPEIASAVSALFHPSPQRRQTQGRG</sequence>
<comment type="cofactor">
    <cofactor evidence="2 9 10">
        <name>Mg(2+)</name>
        <dbReference type="ChEBI" id="CHEBI:18420"/>
    </cofactor>
</comment>
<evidence type="ECO:0000256" key="5">
    <source>
        <dbReference type="ARBA" id="ARBA00019784"/>
    </source>
</evidence>
<evidence type="ECO:0000256" key="7">
    <source>
        <dbReference type="ARBA" id="ARBA00022801"/>
    </source>
</evidence>
<dbReference type="EMBL" id="CP020330">
    <property type="protein sequence ID" value="AQZ49684.1"/>
    <property type="molecule type" value="Genomic_DNA"/>
</dbReference>
<dbReference type="Pfam" id="PF00459">
    <property type="entry name" value="Inositol_P"/>
    <property type="match status" value="1"/>
</dbReference>
<dbReference type="GO" id="GO:0007165">
    <property type="term" value="P:signal transduction"/>
    <property type="evidence" value="ECO:0007669"/>
    <property type="project" value="TreeGrafter"/>
</dbReference>
<dbReference type="CDD" id="cd01639">
    <property type="entry name" value="IMPase"/>
    <property type="match status" value="1"/>
</dbReference>
<comment type="catalytic activity">
    <reaction evidence="1 10">
        <text>a myo-inositol phosphate + H2O = myo-inositol + phosphate</text>
        <dbReference type="Rhea" id="RHEA:24056"/>
        <dbReference type="ChEBI" id="CHEBI:15377"/>
        <dbReference type="ChEBI" id="CHEBI:17268"/>
        <dbReference type="ChEBI" id="CHEBI:43474"/>
        <dbReference type="ChEBI" id="CHEBI:84139"/>
        <dbReference type="EC" id="3.1.3.25"/>
    </reaction>
</comment>
<feature type="binding site" evidence="9">
    <location>
        <position position="93"/>
    </location>
    <ligand>
        <name>Mg(2+)</name>
        <dbReference type="ChEBI" id="CHEBI:18420"/>
        <label>2</label>
    </ligand>
</feature>
<feature type="binding site" evidence="9">
    <location>
        <position position="216"/>
    </location>
    <ligand>
        <name>Mg(2+)</name>
        <dbReference type="ChEBI" id="CHEBI:18420"/>
        <label>1</label>
        <note>catalytic</note>
    </ligand>
</feature>
<dbReference type="KEGG" id="mmed:Mame_00301"/>
<gene>
    <name evidence="11" type="primary">suhB_1</name>
    <name evidence="11" type="ORF">Mame_00301</name>
</gene>
<evidence type="ECO:0000313" key="11">
    <source>
        <dbReference type="EMBL" id="AQZ49684.1"/>
    </source>
</evidence>
<evidence type="ECO:0000256" key="4">
    <source>
        <dbReference type="ARBA" id="ARBA00013106"/>
    </source>
</evidence>
<dbReference type="Gene3D" id="3.30.540.10">
    <property type="entry name" value="Fructose-1,6-Bisphosphatase, subunit A, domain 1"/>
    <property type="match status" value="1"/>
</dbReference>
<dbReference type="GO" id="GO:0006020">
    <property type="term" value="P:inositol metabolic process"/>
    <property type="evidence" value="ECO:0007669"/>
    <property type="project" value="TreeGrafter"/>
</dbReference>
<dbReference type="PANTHER" id="PTHR20854">
    <property type="entry name" value="INOSITOL MONOPHOSPHATASE"/>
    <property type="match status" value="1"/>
</dbReference>
<dbReference type="SUPFAM" id="SSF56655">
    <property type="entry name" value="Carbohydrate phosphatase"/>
    <property type="match status" value="1"/>
</dbReference>
<dbReference type="PRINTS" id="PR00377">
    <property type="entry name" value="IMPHPHTASES"/>
</dbReference>
<protein>
    <recommendedName>
        <fullName evidence="5 10">Inositol-1-monophosphatase</fullName>
        <ecNumber evidence="4 10">3.1.3.25</ecNumber>
    </recommendedName>
</protein>
<feature type="binding site" evidence="9">
    <location>
        <position position="90"/>
    </location>
    <ligand>
        <name>Mg(2+)</name>
        <dbReference type="ChEBI" id="CHEBI:18420"/>
        <label>2</label>
    </ligand>
</feature>
<feature type="binding site" evidence="9">
    <location>
        <position position="75"/>
    </location>
    <ligand>
        <name>Mg(2+)</name>
        <dbReference type="ChEBI" id="CHEBI:18420"/>
        <label>1</label>
        <note>catalytic</note>
    </ligand>
</feature>
<evidence type="ECO:0000256" key="8">
    <source>
        <dbReference type="ARBA" id="ARBA00022842"/>
    </source>
</evidence>
<evidence type="ECO:0000313" key="12">
    <source>
        <dbReference type="Proteomes" id="UP000191135"/>
    </source>
</evidence>
<dbReference type="InterPro" id="IPR033942">
    <property type="entry name" value="IMPase"/>
</dbReference>
<evidence type="ECO:0000256" key="9">
    <source>
        <dbReference type="PIRSR" id="PIRSR600760-2"/>
    </source>
</evidence>
<evidence type="ECO:0000256" key="1">
    <source>
        <dbReference type="ARBA" id="ARBA00001033"/>
    </source>
</evidence>
<dbReference type="PANTHER" id="PTHR20854:SF4">
    <property type="entry name" value="INOSITOL-1-MONOPHOSPHATASE-RELATED"/>
    <property type="match status" value="1"/>
</dbReference>
<dbReference type="STRING" id="1122214.Mame_00301"/>
<dbReference type="RefSeq" id="WP_018064704.1">
    <property type="nucleotide sequence ID" value="NZ_AQWH01000008.1"/>
</dbReference>
<reference evidence="11 12" key="1">
    <citation type="submission" date="2017-03" db="EMBL/GenBank/DDBJ databases">
        <title>Foreign affairs: Plasmid Transfer between Roseobacters and Rhizobia.</title>
        <authorList>
            <person name="Bartling P."/>
            <person name="Bunk B."/>
            <person name="Overmann J."/>
            <person name="Brinkmann H."/>
            <person name="Petersen J."/>
        </authorList>
    </citation>
    <scope>NUCLEOTIDE SEQUENCE [LARGE SCALE GENOMIC DNA]</scope>
    <source>
        <strain evidence="11 12">MACL11</strain>
    </source>
</reference>
<accession>A0A1U9YW78</accession>
<organism evidence="11 12">
    <name type="scientific">Martelella mediterranea DSM 17316</name>
    <dbReference type="NCBI Taxonomy" id="1122214"/>
    <lineage>
        <taxon>Bacteria</taxon>
        <taxon>Pseudomonadati</taxon>
        <taxon>Pseudomonadota</taxon>
        <taxon>Alphaproteobacteria</taxon>
        <taxon>Hyphomicrobiales</taxon>
        <taxon>Aurantimonadaceae</taxon>
        <taxon>Martelella</taxon>
    </lineage>
</organism>
<keyword evidence="8 9" id="KW-0460">Magnesium</keyword>
<dbReference type="FunFam" id="3.30.540.10:FF:000003">
    <property type="entry name" value="Inositol-1-monophosphatase"/>
    <property type="match status" value="1"/>
</dbReference>
<dbReference type="eggNOG" id="COG0483">
    <property type="taxonomic scope" value="Bacteria"/>
</dbReference>
<dbReference type="InterPro" id="IPR000760">
    <property type="entry name" value="Inositol_monophosphatase-like"/>
</dbReference>
<keyword evidence="6 9" id="KW-0479">Metal-binding</keyword>
<proteinExistence type="inferred from homology"/>
<dbReference type="InterPro" id="IPR020583">
    <property type="entry name" value="Inositol_monoP_metal-BS"/>
</dbReference>
<comment type="similarity">
    <text evidence="3 10">Belongs to the inositol monophosphatase superfamily.</text>
</comment>
<dbReference type="GO" id="GO:0046872">
    <property type="term" value="F:metal ion binding"/>
    <property type="evidence" value="ECO:0007669"/>
    <property type="project" value="UniProtKB-KW"/>
</dbReference>
<evidence type="ECO:0000256" key="2">
    <source>
        <dbReference type="ARBA" id="ARBA00001946"/>
    </source>
</evidence>
<dbReference type="Gene3D" id="3.40.190.80">
    <property type="match status" value="1"/>
</dbReference>
<dbReference type="OrthoDB" id="9785695at2"/>